<dbReference type="Proteomes" id="UP000247476">
    <property type="component" value="Unassembled WGS sequence"/>
</dbReference>
<dbReference type="EMBL" id="QJVJ01000006">
    <property type="protein sequence ID" value="PYI53740.1"/>
    <property type="molecule type" value="Genomic_DNA"/>
</dbReference>
<dbReference type="InterPro" id="IPR011009">
    <property type="entry name" value="Kinase-like_dom_sf"/>
</dbReference>
<name>A0A2V5KHF1_9BACL</name>
<dbReference type="InterPro" id="IPR016259">
    <property type="entry name" value="Hygromycin-B_Kinase"/>
</dbReference>
<keyword evidence="2" id="KW-0808">Transferase</keyword>
<dbReference type="Pfam" id="PF01636">
    <property type="entry name" value="APH"/>
    <property type="match status" value="1"/>
</dbReference>
<dbReference type="PIRSF" id="PIRSF000707">
    <property type="entry name" value="Hygromycin-B_kinase"/>
    <property type="match status" value="1"/>
</dbReference>
<comment type="caution">
    <text evidence="2">The sequence shown here is derived from an EMBL/GenBank/DDBJ whole genome shotgun (WGS) entry which is preliminary data.</text>
</comment>
<gene>
    <name evidence="2" type="ORF">DLM86_14320</name>
</gene>
<protein>
    <submittedName>
        <fullName evidence="2">Phosphotransferase</fullName>
    </submittedName>
</protein>
<proteinExistence type="predicted"/>
<dbReference type="Gene3D" id="3.90.1200.10">
    <property type="match status" value="1"/>
</dbReference>
<accession>A0A2V5KHF1</accession>
<dbReference type="InterPro" id="IPR002575">
    <property type="entry name" value="Aminoglycoside_PTrfase"/>
</dbReference>
<evidence type="ECO:0000313" key="3">
    <source>
        <dbReference type="Proteomes" id="UP000247476"/>
    </source>
</evidence>
<reference evidence="2 3" key="1">
    <citation type="submission" date="2018-05" db="EMBL/GenBank/DDBJ databases">
        <title>Paenibacillus flagellatus sp. nov., isolated from selenium mineral soil.</title>
        <authorList>
            <person name="Dai X."/>
        </authorList>
    </citation>
    <scope>NUCLEOTIDE SEQUENCE [LARGE SCALE GENOMIC DNA]</scope>
    <source>
        <strain evidence="2 3">DXL2</strain>
    </source>
</reference>
<sequence length="342" mass="39374">MTTTIFFGSAKLGDITGEQIRRALARLGLGEPISYRRTPDGVAGQTLFVSASSGEYVLKGNPLYEGQFVEERFFANELSKRTNVPVPVPYRIDETDDIFGWSYAVMPRLPGRHINESSFRAERNREDEARIAELLAASLSDMHGWKAPCYGEYDPARGVVRPFESSYKTWLYERIRYWLEDAKTYSVIEKSDEEWVERVLADAEEAFDRMRAPTFVMGDFKPENVLVRRSANGWELSGAFDFTASYFGDGPADLPRMIVYYMDDGEEELARRFVASYYRRCEEKEAFAERLKVHMLHQRVLDWGCAKAIGRVDWDPALPFARWAERYTEAVAEWASLCMREA</sequence>
<dbReference type="AlphaFoldDB" id="A0A2V5KHF1"/>
<dbReference type="Gene3D" id="3.30.200.20">
    <property type="entry name" value="Phosphorylase Kinase, domain 1"/>
    <property type="match status" value="1"/>
</dbReference>
<feature type="domain" description="Aminoglycoside phosphotransferase" evidence="1">
    <location>
        <begin position="36"/>
        <end position="278"/>
    </location>
</feature>
<dbReference type="RefSeq" id="WP_110840730.1">
    <property type="nucleotide sequence ID" value="NZ_QJVJ01000006.1"/>
</dbReference>
<dbReference type="OrthoDB" id="2801014at2"/>
<dbReference type="GO" id="GO:0016740">
    <property type="term" value="F:transferase activity"/>
    <property type="evidence" value="ECO:0007669"/>
    <property type="project" value="UniProtKB-KW"/>
</dbReference>
<organism evidence="2 3">
    <name type="scientific">Paenibacillus flagellatus</name>
    <dbReference type="NCBI Taxonomy" id="2211139"/>
    <lineage>
        <taxon>Bacteria</taxon>
        <taxon>Bacillati</taxon>
        <taxon>Bacillota</taxon>
        <taxon>Bacilli</taxon>
        <taxon>Bacillales</taxon>
        <taxon>Paenibacillaceae</taxon>
        <taxon>Paenibacillus</taxon>
    </lineage>
</organism>
<evidence type="ECO:0000313" key="2">
    <source>
        <dbReference type="EMBL" id="PYI53740.1"/>
    </source>
</evidence>
<dbReference type="SUPFAM" id="SSF56112">
    <property type="entry name" value="Protein kinase-like (PK-like)"/>
    <property type="match status" value="1"/>
</dbReference>
<dbReference type="InterPro" id="IPR051678">
    <property type="entry name" value="AGP_Transferase"/>
</dbReference>
<dbReference type="PANTHER" id="PTHR21310">
    <property type="entry name" value="AMINOGLYCOSIDE PHOSPHOTRANSFERASE-RELATED-RELATED"/>
    <property type="match status" value="1"/>
</dbReference>
<evidence type="ECO:0000259" key="1">
    <source>
        <dbReference type="Pfam" id="PF01636"/>
    </source>
</evidence>
<keyword evidence="3" id="KW-1185">Reference proteome</keyword>